<reference evidence="1 2" key="1">
    <citation type="journal article" date="2024" name="G3 (Bethesda)">
        <title>Genome assembly of Hibiscus sabdariffa L. provides insights into metabolisms of medicinal natural products.</title>
        <authorList>
            <person name="Kim T."/>
        </authorList>
    </citation>
    <scope>NUCLEOTIDE SEQUENCE [LARGE SCALE GENOMIC DNA]</scope>
    <source>
        <strain evidence="1">TK-2024</strain>
        <tissue evidence="1">Old leaves</tissue>
    </source>
</reference>
<dbReference type="EMBL" id="JBBPBM010000044">
    <property type="protein sequence ID" value="KAK8522956.1"/>
    <property type="molecule type" value="Genomic_DNA"/>
</dbReference>
<evidence type="ECO:0008006" key="3">
    <source>
        <dbReference type="Google" id="ProtNLM"/>
    </source>
</evidence>
<evidence type="ECO:0000313" key="2">
    <source>
        <dbReference type="Proteomes" id="UP001472677"/>
    </source>
</evidence>
<sequence length="94" mass="10510">MVFDEDFVDREGVFEKGSRLSSECERMFGLGELTQAEEPHCLLSWDWKVVVRHASRERNGVADSLAAMGRDLGLQGVVFLALPGALATRVEEER</sequence>
<evidence type="ECO:0000313" key="1">
    <source>
        <dbReference type="EMBL" id="KAK8522956.1"/>
    </source>
</evidence>
<gene>
    <name evidence="1" type="ORF">V6N12_073668</name>
</gene>
<organism evidence="1 2">
    <name type="scientific">Hibiscus sabdariffa</name>
    <name type="common">roselle</name>
    <dbReference type="NCBI Taxonomy" id="183260"/>
    <lineage>
        <taxon>Eukaryota</taxon>
        <taxon>Viridiplantae</taxon>
        <taxon>Streptophyta</taxon>
        <taxon>Embryophyta</taxon>
        <taxon>Tracheophyta</taxon>
        <taxon>Spermatophyta</taxon>
        <taxon>Magnoliopsida</taxon>
        <taxon>eudicotyledons</taxon>
        <taxon>Gunneridae</taxon>
        <taxon>Pentapetalae</taxon>
        <taxon>rosids</taxon>
        <taxon>malvids</taxon>
        <taxon>Malvales</taxon>
        <taxon>Malvaceae</taxon>
        <taxon>Malvoideae</taxon>
        <taxon>Hibiscus</taxon>
    </lineage>
</organism>
<accession>A0ABR2CT49</accession>
<protein>
    <recommendedName>
        <fullName evidence="3">RNase H type-1 domain-containing protein</fullName>
    </recommendedName>
</protein>
<name>A0ABR2CT49_9ROSI</name>
<comment type="caution">
    <text evidence="1">The sequence shown here is derived from an EMBL/GenBank/DDBJ whole genome shotgun (WGS) entry which is preliminary data.</text>
</comment>
<dbReference type="Proteomes" id="UP001472677">
    <property type="component" value="Unassembled WGS sequence"/>
</dbReference>
<keyword evidence="2" id="KW-1185">Reference proteome</keyword>
<proteinExistence type="predicted"/>